<protein>
    <submittedName>
        <fullName evidence="2">Uncharacterized protein</fullName>
    </submittedName>
</protein>
<accession>X1Q095</accession>
<proteinExistence type="predicted"/>
<comment type="caution">
    <text evidence="2">The sequence shown here is derived from an EMBL/GenBank/DDBJ whole genome shotgun (WGS) entry which is preliminary data.</text>
</comment>
<feature type="non-terminal residue" evidence="2">
    <location>
        <position position="41"/>
    </location>
</feature>
<feature type="transmembrane region" description="Helical" evidence="1">
    <location>
        <begin position="12"/>
        <end position="33"/>
    </location>
</feature>
<name>X1Q095_9ZZZZ</name>
<keyword evidence="1" id="KW-0472">Membrane</keyword>
<keyword evidence="1" id="KW-1133">Transmembrane helix</keyword>
<sequence length="41" mass="4490">WYEPLKATRRIVTWVIIGFGGVILTLAVAGVIVSRYGVDVT</sequence>
<dbReference type="AlphaFoldDB" id="X1Q095"/>
<evidence type="ECO:0000256" key="1">
    <source>
        <dbReference type="SAM" id="Phobius"/>
    </source>
</evidence>
<reference evidence="2" key="1">
    <citation type="journal article" date="2014" name="Front. Microbiol.">
        <title>High frequency of phylogenetically diverse reductive dehalogenase-homologous genes in deep subseafloor sedimentary metagenomes.</title>
        <authorList>
            <person name="Kawai M."/>
            <person name="Futagami T."/>
            <person name="Toyoda A."/>
            <person name="Takaki Y."/>
            <person name="Nishi S."/>
            <person name="Hori S."/>
            <person name="Arai W."/>
            <person name="Tsubouchi T."/>
            <person name="Morono Y."/>
            <person name="Uchiyama I."/>
            <person name="Ito T."/>
            <person name="Fujiyama A."/>
            <person name="Inagaki F."/>
            <person name="Takami H."/>
        </authorList>
    </citation>
    <scope>NUCLEOTIDE SEQUENCE</scope>
    <source>
        <strain evidence="2">Expedition CK06-06</strain>
    </source>
</reference>
<gene>
    <name evidence="2" type="ORF">S06H3_66915</name>
</gene>
<organism evidence="2">
    <name type="scientific">marine sediment metagenome</name>
    <dbReference type="NCBI Taxonomy" id="412755"/>
    <lineage>
        <taxon>unclassified sequences</taxon>
        <taxon>metagenomes</taxon>
        <taxon>ecological metagenomes</taxon>
    </lineage>
</organism>
<dbReference type="EMBL" id="BARV01045928">
    <property type="protein sequence ID" value="GAI61633.1"/>
    <property type="molecule type" value="Genomic_DNA"/>
</dbReference>
<evidence type="ECO:0000313" key="2">
    <source>
        <dbReference type="EMBL" id="GAI61633.1"/>
    </source>
</evidence>
<feature type="non-terminal residue" evidence="2">
    <location>
        <position position="1"/>
    </location>
</feature>
<keyword evidence="1" id="KW-0812">Transmembrane</keyword>